<dbReference type="Proteomes" id="UP000539146">
    <property type="component" value="Unassembled WGS sequence"/>
</dbReference>
<evidence type="ECO:0000259" key="3">
    <source>
        <dbReference type="Pfam" id="PF01551"/>
    </source>
</evidence>
<comment type="caution">
    <text evidence="4">The sequence shown here is derived from an EMBL/GenBank/DDBJ whole genome shotgun (WGS) entry which is preliminary data.</text>
</comment>
<dbReference type="Gene3D" id="2.70.70.10">
    <property type="entry name" value="Glucose Permease (Domain IIA)"/>
    <property type="match status" value="1"/>
</dbReference>
<sequence length="418" mass="42864">MRRHVLAAVTALTVAVASFVIAVPAAAATAPTWADVLEARKSEAAAESKAAEITALVQQLETATAAAKQTAAARGKELQTAQDAADTATGKYDTLTKQASTARSEAAGAEEQIAAWSAYLSRSAGRDLTASITAESDTLLERLGTASKVTDTMNAALEDAATRAGTAEALTKQAAAARRERDRLQQKAADTFAAATAAATEAAEAETAQRSRKQELTDQLAVLRDHTLNTESAYAEAERRRVAAARAEAARIAAAAAAARAAQTPPSTADSAAAPGGNPGAASSSGWTKPIRSYSSYQAYGNRLHPILNYYRLHAGDDFGAACGTGLYAVAAGTVTYAGPYGDYGNLITIDHGGGVTSNYAHMFSSGVLVRAGQKVSAGQTVAAVGNAGLSTGCHLHFEIRQNGTPVPPTPFLNARGA</sequence>
<name>A0A850DQQ6_9MICO</name>
<feature type="signal peptide" evidence="2">
    <location>
        <begin position="1"/>
        <end position="27"/>
    </location>
</feature>
<dbReference type="PANTHER" id="PTHR21666:SF270">
    <property type="entry name" value="MUREIN HYDROLASE ACTIVATOR ENVC"/>
    <property type="match status" value="1"/>
</dbReference>
<gene>
    <name evidence="4" type="ORF">HP467_02310</name>
</gene>
<evidence type="ECO:0000313" key="5">
    <source>
        <dbReference type="Proteomes" id="UP000539146"/>
    </source>
</evidence>
<dbReference type="SUPFAM" id="SSF51261">
    <property type="entry name" value="Duplicated hybrid motif"/>
    <property type="match status" value="1"/>
</dbReference>
<reference evidence="4 5" key="1">
    <citation type="submission" date="2020-05" db="EMBL/GenBank/DDBJ databases">
        <title>Genome Sequencing of Type Strains.</title>
        <authorList>
            <person name="Lemaire J.F."/>
            <person name="Inderbitzin P."/>
            <person name="Gregorio O.A."/>
            <person name="Collins S.B."/>
            <person name="Wespe N."/>
            <person name="Knight-Connoni V."/>
        </authorList>
    </citation>
    <scope>NUCLEOTIDE SEQUENCE [LARGE SCALE GENOMIC DNA]</scope>
    <source>
        <strain evidence="4 5">DSM 20512</strain>
    </source>
</reference>
<evidence type="ECO:0000256" key="2">
    <source>
        <dbReference type="SAM" id="SignalP"/>
    </source>
</evidence>
<dbReference type="GO" id="GO:0004222">
    <property type="term" value="F:metalloendopeptidase activity"/>
    <property type="evidence" value="ECO:0007669"/>
    <property type="project" value="TreeGrafter"/>
</dbReference>
<dbReference type="PANTHER" id="PTHR21666">
    <property type="entry name" value="PEPTIDASE-RELATED"/>
    <property type="match status" value="1"/>
</dbReference>
<protein>
    <submittedName>
        <fullName evidence="4">M23 family metallopeptidase</fullName>
    </submittedName>
</protein>
<dbReference type="EMBL" id="JABMCG010000067">
    <property type="protein sequence ID" value="NUU26949.1"/>
    <property type="molecule type" value="Genomic_DNA"/>
</dbReference>
<dbReference type="CDD" id="cd12797">
    <property type="entry name" value="M23_peptidase"/>
    <property type="match status" value="1"/>
</dbReference>
<feature type="compositionally biased region" description="Low complexity" evidence="1">
    <location>
        <begin position="263"/>
        <end position="286"/>
    </location>
</feature>
<feature type="domain" description="M23ase beta-sheet core" evidence="3">
    <location>
        <begin position="313"/>
        <end position="409"/>
    </location>
</feature>
<dbReference type="InterPro" id="IPR050570">
    <property type="entry name" value="Cell_wall_metabolism_enzyme"/>
</dbReference>
<proteinExistence type="predicted"/>
<keyword evidence="2" id="KW-0732">Signal</keyword>
<dbReference type="InterPro" id="IPR011055">
    <property type="entry name" value="Dup_hybrid_motif"/>
</dbReference>
<feature type="chain" id="PRO_5032548062" evidence="2">
    <location>
        <begin position="28"/>
        <end position="418"/>
    </location>
</feature>
<dbReference type="InterPro" id="IPR016047">
    <property type="entry name" value="M23ase_b-sheet_dom"/>
</dbReference>
<dbReference type="Pfam" id="PF01551">
    <property type="entry name" value="Peptidase_M23"/>
    <property type="match status" value="1"/>
</dbReference>
<accession>A0A850DQQ6</accession>
<dbReference type="AlphaFoldDB" id="A0A850DQQ6"/>
<feature type="region of interest" description="Disordered" evidence="1">
    <location>
        <begin position="263"/>
        <end position="287"/>
    </location>
</feature>
<evidence type="ECO:0000256" key="1">
    <source>
        <dbReference type="SAM" id="MobiDB-lite"/>
    </source>
</evidence>
<organism evidence="4 5">
    <name type="scientific">Curtobacterium citreum</name>
    <dbReference type="NCBI Taxonomy" id="2036"/>
    <lineage>
        <taxon>Bacteria</taxon>
        <taxon>Bacillati</taxon>
        <taxon>Actinomycetota</taxon>
        <taxon>Actinomycetes</taxon>
        <taxon>Micrococcales</taxon>
        <taxon>Microbacteriaceae</taxon>
        <taxon>Curtobacterium</taxon>
    </lineage>
</organism>
<evidence type="ECO:0000313" key="4">
    <source>
        <dbReference type="EMBL" id="NUU26949.1"/>
    </source>
</evidence>